<evidence type="ECO:0000256" key="1">
    <source>
        <dbReference type="ARBA" id="ARBA00022679"/>
    </source>
</evidence>
<evidence type="ECO:0000259" key="6">
    <source>
        <dbReference type="PROSITE" id="PS50011"/>
    </source>
</evidence>
<dbReference type="Pfam" id="PF07714">
    <property type="entry name" value="PK_Tyr_Ser-Thr"/>
    <property type="match status" value="1"/>
</dbReference>
<dbReference type="PROSITE" id="PS50011">
    <property type="entry name" value="PROTEIN_KINASE_DOM"/>
    <property type="match status" value="1"/>
</dbReference>
<dbReference type="Proteomes" id="UP000747399">
    <property type="component" value="Unassembled WGS sequence"/>
</dbReference>
<evidence type="ECO:0000313" key="9">
    <source>
        <dbReference type="Proteomes" id="UP000747399"/>
    </source>
</evidence>
<dbReference type="SMART" id="SM00332">
    <property type="entry name" value="PP2Cc"/>
    <property type="match status" value="1"/>
</dbReference>
<dbReference type="SMART" id="SM00220">
    <property type="entry name" value="S_TKc"/>
    <property type="match status" value="1"/>
</dbReference>
<dbReference type="InterPro" id="IPR051681">
    <property type="entry name" value="Ser/Thr_Kinases-Pseudokinases"/>
</dbReference>
<feature type="non-terminal residue" evidence="8">
    <location>
        <position position="1"/>
    </location>
</feature>
<keyword evidence="4" id="KW-0067">ATP-binding</keyword>
<dbReference type="Pfam" id="PF00481">
    <property type="entry name" value="PP2C"/>
    <property type="match status" value="1"/>
</dbReference>
<dbReference type="PROSITE" id="PS51746">
    <property type="entry name" value="PPM_2"/>
    <property type="match status" value="1"/>
</dbReference>
<dbReference type="GO" id="GO:0004674">
    <property type="term" value="F:protein serine/threonine kinase activity"/>
    <property type="evidence" value="ECO:0007669"/>
    <property type="project" value="TreeGrafter"/>
</dbReference>
<feature type="domain" description="Protein kinase" evidence="6">
    <location>
        <begin position="60"/>
        <end position="429"/>
    </location>
</feature>
<dbReference type="InterPro" id="IPR001932">
    <property type="entry name" value="PPM-type_phosphatase-like_dom"/>
</dbReference>
<protein>
    <recommendedName>
        <fullName evidence="10">Protein kinase domain-containing protein</fullName>
    </recommendedName>
</protein>
<name>A0A8J4BH49_9CHLO</name>
<evidence type="ECO:0000256" key="2">
    <source>
        <dbReference type="ARBA" id="ARBA00022741"/>
    </source>
</evidence>
<evidence type="ECO:0000256" key="3">
    <source>
        <dbReference type="ARBA" id="ARBA00022777"/>
    </source>
</evidence>
<dbReference type="InterPro" id="IPR036457">
    <property type="entry name" value="PPM-type-like_dom_sf"/>
</dbReference>
<dbReference type="GO" id="GO:0005524">
    <property type="term" value="F:ATP binding"/>
    <property type="evidence" value="ECO:0007669"/>
    <property type="project" value="UniProtKB-KW"/>
</dbReference>
<feature type="region of interest" description="Disordered" evidence="5">
    <location>
        <begin position="540"/>
        <end position="576"/>
    </location>
</feature>
<proteinExistence type="predicted"/>
<dbReference type="InterPro" id="IPR001245">
    <property type="entry name" value="Ser-Thr/Tyr_kinase_cat_dom"/>
</dbReference>
<dbReference type="Pfam" id="PF00069">
    <property type="entry name" value="Pkinase"/>
    <property type="match status" value="1"/>
</dbReference>
<evidence type="ECO:0008006" key="10">
    <source>
        <dbReference type="Google" id="ProtNLM"/>
    </source>
</evidence>
<dbReference type="PANTHER" id="PTHR44329:SF288">
    <property type="entry name" value="MITOGEN-ACTIVATED PROTEIN KINASE KINASE KINASE 20"/>
    <property type="match status" value="1"/>
</dbReference>
<evidence type="ECO:0000313" key="8">
    <source>
        <dbReference type="EMBL" id="GIL61122.1"/>
    </source>
</evidence>
<gene>
    <name evidence="8" type="ORF">Vafri_15520</name>
</gene>
<dbReference type="InterPro" id="IPR008271">
    <property type="entry name" value="Ser/Thr_kinase_AS"/>
</dbReference>
<dbReference type="PROSITE" id="PS00108">
    <property type="entry name" value="PROTEIN_KINASE_ST"/>
    <property type="match status" value="1"/>
</dbReference>
<reference evidence="8" key="1">
    <citation type="journal article" date="2021" name="Proc. Natl. Acad. Sci. U.S.A.">
        <title>Three genomes in the algal genus Volvox reveal the fate of a haploid sex-determining region after a transition to homothallism.</title>
        <authorList>
            <person name="Yamamoto K."/>
            <person name="Hamaji T."/>
            <person name="Kawai-Toyooka H."/>
            <person name="Matsuzaki R."/>
            <person name="Takahashi F."/>
            <person name="Nishimura Y."/>
            <person name="Kawachi M."/>
            <person name="Noguchi H."/>
            <person name="Minakuchi Y."/>
            <person name="Umen J.G."/>
            <person name="Toyoda A."/>
            <person name="Nozaki H."/>
        </authorList>
    </citation>
    <scope>NUCLEOTIDE SEQUENCE</scope>
    <source>
        <strain evidence="8">NIES-3780</strain>
    </source>
</reference>
<dbReference type="InterPro" id="IPR011009">
    <property type="entry name" value="Kinase-like_dom_sf"/>
</dbReference>
<comment type="caution">
    <text evidence="8">The sequence shown here is derived from an EMBL/GenBank/DDBJ whole genome shotgun (WGS) entry which is preliminary data.</text>
</comment>
<dbReference type="SUPFAM" id="SSF81606">
    <property type="entry name" value="PP2C-like"/>
    <property type="match status" value="1"/>
</dbReference>
<feature type="domain" description="PPM-type phosphatase" evidence="7">
    <location>
        <begin position="625"/>
        <end position="931"/>
    </location>
</feature>
<dbReference type="PANTHER" id="PTHR44329">
    <property type="entry name" value="SERINE/THREONINE-PROTEIN KINASE TNNI3K-RELATED"/>
    <property type="match status" value="1"/>
</dbReference>
<accession>A0A8J4BH49</accession>
<dbReference type="EMBL" id="BNCO01000043">
    <property type="protein sequence ID" value="GIL61122.1"/>
    <property type="molecule type" value="Genomic_DNA"/>
</dbReference>
<feature type="compositionally biased region" description="Polar residues" evidence="5">
    <location>
        <begin position="550"/>
        <end position="559"/>
    </location>
</feature>
<keyword evidence="1" id="KW-0808">Transferase</keyword>
<evidence type="ECO:0000256" key="5">
    <source>
        <dbReference type="SAM" id="MobiDB-lite"/>
    </source>
</evidence>
<dbReference type="SUPFAM" id="SSF56112">
    <property type="entry name" value="Protein kinase-like (PK-like)"/>
    <property type="match status" value="1"/>
</dbReference>
<keyword evidence="3" id="KW-0418">Kinase</keyword>
<dbReference type="Gene3D" id="3.60.40.10">
    <property type="entry name" value="PPM-type phosphatase domain"/>
    <property type="match status" value="1"/>
</dbReference>
<keyword evidence="9" id="KW-1185">Reference proteome</keyword>
<dbReference type="InterPro" id="IPR000719">
    <property type="entry name" value="Prot_kinase_dom"/>
</dbReference>
<sequence>LTMTVSNTVCDPVVAHGYRPLQVKEALQAMGEAVRSGDMLKARGIAEQCVVPLNLTAADLNISGKLSEGAESTVFRGRLKGQEVAVKKVRIAVSADLDRFRGEVDMLSSLHHPAVVPLIGARALPPDYMIVLPLAAGGNVRQALYDWGWRPSWRQLLGLAYAVATGMECVHAAGIVHRDLKPANLLLLDLPNLATSYQTGEGDCNEEGGISGGVGGGRGCSPAAADVAMEDAVGAVQVAGAADPSCSNSGVLPGGIEPLRVQVADFGIAVRVGGREGGGGGAAAAAGSHAASVHAAAKSGKPSGGFYKRMMVGTLEYMAPELLLRTSPASPASDVYAWAVTMNEVATGVVPFSDCTKDNPEVHTVLEMGYGRMELAAAVCAEGLRPLLPRTCPPSFAALMQWCWRSEPSQRPTFPQVLGALKDLAEEVVHWEQRQQQQQQQQQHESSSLLAAAAAGEKLGGQIPVIVSATAVDGAEYEASDSSGDHGPDGNCDGGATATIMDICDNEKHTQRSAAAAAAAAAATKVAVAARPPQSVLPPFILCSDEDDTTSNGQSNGYMSRNDHADNGPTAAHGGGASLAAALQEESVALAETSSSSSSSSSAAAAAAAAAATASVRAGDGPIFNAGMFEAIGPRDSMEDRCVLLPNVPAVAAAVASGGGGGGGGSSLLDPTVQVPTAARRHLITLPLVALFDGHRGADAAEFCRTRLPEMLWAEAHQCTSPAAALRRTFQRLETEYHEHWRQQNMLRCRGGGGGGGGPSSHPGTTALAVLLAPGGRLFVANAGDCRAVVCRGRRAMAASRDHTGLLEDERQRLTACGTTMMWQHGGWRVGTSGLQVTRCIGDFDIKNGAASTTAATGVTALPEITSLDLQPDDHFVVLGTDGLWDVISAQEAVGLVYDTVKDPTLAAKRLVTEALMRGSADNVSVVVVFLSRVATIERVYGAAEGEAFAITGTAYGSRVRLTKDRNIILSADEVHDTY</sequence>
<dbReference type="AlphaFoldDB" id="A0A8J4BH49"/>
<evidence type="ECO:0000256" key="4">
    <source>
        <dbReference type="ARBA" id="ARBA00022840"/>
    </source>
</evidence>
<dbReference type="Gene3D" id="1.10.510.10">
    <property type="entry name" value="Transferase(Phosphotransferase) domain 1"/>
    <property type="match status" value="1"/>
</dbReference>
<evidence type="ECO:0000259" key="7">
    <source>
        <dbReference type="PROSITE" id="PS51746"/>
    </source>
</evidence>
<dbReference type="Gene3D" id="3.30.200.20">
    <property type="entry name" value="Phosphorylase Kinase, domain 1"/>
    <property type="match status" value="1"/>
</dbReference>
<dbReference type="CDD" id="cd00143">
    <property type="entry name" value="PP2Cc"/>
    <property type="match status" value="1"/>
</dbReference>
<keyword evidence="2" id="KW-0547">Nucleotide-binding</keyword>
<organism evidence="8 9">
    <name type="scientific">Volvox africanus</name>
    <dbReference type="NCBI Taxonomy" id="51714"/>
    <lineage>
        <taxon>Eukaryota</taxon>
        <taxon>Viridiplantae</taxon>
        <taxon>Chlorophyta</taxon>
        <taxon>core chlorophytes</taxon>
        <taxon>Chlorophyceae</taxon>
        <taxon>CS clade</taxon>
        <taxon>Chlamydomonadales</taxon>
        <taxon>Volvocaceae</taxon>
        <taxon>Volvox</taxon>
    </lineage>
</organism>